<evidence type="ECO:0000313" key="2">
    <source>
        <dbReference type="EMBL" id="JAD54089.1"/>
    </source>
</evidence>
<proteinExistence type="predicted"/>
<reference evidence="2" key="1">
    <citation type="submission" date="2014-09" db="EMBL/GenBank/DDBJ databases">
        <authorList>
            <person name="Magalhaes I.L.F."/>
            <person name="Oliveira U."/>
            <person name="Santos F.R."/>
            <person name="Vidigal T.H.D.A."/>
            <person name="Brescovit A.D."/>
            <person name="Santos A.J."/>
        </authorList>
    </citation>
    <scope>NUCLEOTIDE SEQUENCE</scope>
    <source>
        <tissue evidence="2">Shoot tissue taken approximately 20 cm above the soil surface</tissue>
    </source>
</reference>
<reference evidence="2" key="2">
    <citation type="journal article" date="2015" name="Data Brief">
        <title>Shoot transcriptome of the giant reed, Arundo donax.</title>
        <authorList>
            <person name="Barrero R.A."/>
            <person name="Guerrero F.D."/>
            <person name="Moolhuijzen P."/>
            <person name="Goolsby J.A."/>
            <person name="Tidwell J."/>
            <person name="Bellgard S.E."/>
            <person name="Bellgard M.I."/>
        </authorList>
    </citation>
    <scope>NUCLEOTIDE SEQUENCE</scope>
    <source>
        <tissue evidence="2">Shoot tissue taken approximately 20 cm above the soil surface</tissue>
    </source>
</reference>
<organism evidence="2">
    <name type="scientific">Arundo donax</name>
    <name type="common">Giant reed</name>
    <name type="synonym">Donax arundinaceus</name>
    <dbReference type="NCBI Taxonomy" id="35708"/>
    <lineage>
        <taxon>Eukaryota</taxon>
        <taxon>Viridiplantae</taxon>
        <taxon>Streptophyta</taxon>
        <taxon>Embryophyta</taxon>
        <taxon>Tracheophyta</taxon>
        <taxon>Spermatophyta</taxon>
        <taxon>Magnoliopsida</taxon>
        <taxon>Liliopsida</taxon>
        <taxon>Poales</taxon>
        <taxon>Poaceae</taxon>
        <taxon>PACMAD clade</taxon>
        <taxon>Arundinoideae</taxon>
        <taxon>Arundineae</taxon>
        <taxon>Arundo</taxon>
    </lineage>
</organism>
<evidence type="ECO:0000256" key="1">
    <source>
        <dbReference type="SAM" id="MobiDB-lite"/>
    </source>
</evidence>
<protein>
    <submittedName>
        <fullName evidence="2">Uncharacterized protein</fullName>
    </submittedName>
</protein>
<feature type="compositionally biased region" description="Basic and acidic residues" evidence="1">
    <location>
        <begin position="1"/>
        <end position="16"/>
    </location>
</feature>
<sequence>MHEQVREVLARLRDTRPAPLTQA</sequence>
<feature type="region of interest" description="Disordered" evidence="1">
    <location>
        <begin position="1"/>
        <end position="23"/>
    </location>
</feature>
<accession>A0A0A9AQV6</accession>
<dbReference type="EMBL" id="GBRH01243806">
    <property type="protein sequence ID" value="JAD54089.1"/>
    <property type="molecule type" value="Transcribed_RNA"/>
</dbReference>
<name>A0A0A9AQV6_ARUDO</name>
<dbReference type="AlphaFoldDB" id="A0A0A9AQV6"/>